<dbReference type="Proteomes" id="UP000239757">
    <property type="component" value="Unassembled WGS sequence"/>
</dbReference>
<name>A0A2P5WS49_GOSBA</name>
<sequence length="73" mass="8247">MDDPREDPSLFSYSSLLLDKKNLPLIITVDTKSSHNAGWILSQVGKAYFELVDYLYADYAFSLACQISPDNLE</sequence>
<dbReference type="EMBL" id="KZ666697">
    <property type="protein sequence ID" value="PPR93878.1"/>
    <property type="molecule type" value="Genomic_DNA"/>
</dbReference>
<accession>A0A2P5WS49</accession>
<gene>
    <name evidence="1" type="ORF">GOBAR_AA26796</name>
</gene>
<evidence type="ECO:0000313" key="2">
    <source>
        <dbReference type="Proteomes" id="UP000239757"/>
    </source>
</evidence>
<reference evidence="1 2" key="1">
    <citation type="submission" date="2015-01" db="EMBL/GenBank/DDBJ databases">
        <title>Genome of allotetraploid Gossypium barbadense reveals genomic plasticity and fiber elongation in cotton evolution.</title>
        <authorList>
            <person name="Chen X."/>
            <person name="Liu X."/>
            <person name="Zhao B."/>
            <person name="Zheng H."/>
            <person name="Hu Y."/>
            <person name="Lu G."/>
            <person name="Yang C."/>
            <person name="Chen J."/>
            <person name="Shan C."/>
            <person name="Zhang L."/>
            <person name="Zhou Y."/>
            <person name="Wang L."/>
            <person name="Guo W."/>
            <person name="Bai Y."/>
            <person name="Ruan J."/>
            <person name="Shangguan X."/>
            <person name="Mao Y."/>
            <person name="Jiang J."/>
            <person name="Zhu Y."/>
            <person name="Lei J."/>
            <person name="Kang H."/>
            <person name="Chen S."/>
            <person name="He X."/>
            <person name="Wang R."/>
            <person name="Wang Y."/>
            <person name="Chen J."/>
            <person name="Wang L."/>
            <person name="Yu S."/>
            <person name="Wang B."/>
            <person name="Wei J."/>
            <person name="Song S."/>
            <person name="Lu X."/>
            <person name="Gao Z."/>
            <person name="Gu W."/>
            <person name="Deng X."/>
            <person name="Ma D."/>
            <person name="Wang S."/>
            <person name="Liang W."/>
            <person name="Fang L."/>
            <person name="Cai C."/>
            <person name="Zhu X."/>
            <person name="Zhou B."/>
            <person name="Zhang Y."/>
            <person name="Chen Z."/>
            <person name="Xu S."/>
            <person name="Zhu R."/>
            <person name="Wang S."/>
            <person name="Zhang T."/>
            <person name="Zhao G."/>
        </authorList>
    </citation>
    <scope>NUCLEOTIDE SEQUENCE [LARGE SCALE GENOMIC DNA]</scope>
    <source>
        <strain evidence="2">cv. Xinhai21</strain>
        <tissue evidence="1">Leaf</tissue>
    </source>
</reference>
<dbReference type="AlphaFoldDB" id="A0A2P5WS49"/>
<organism evidence="1 2">
    <name type="scientific">Gossypium barbadense</name>
    <name type="common">Sea Island cotton</name>
    <name type="synonym">Hibiscus barbadensis</name>
    <dbReference type="NCBI Taxonomy" id="3634"/>
    <lineage>
        <taxon>Eukaryota</taxon>
        <taxon>Viridiplantae</taxon>
        <taxon>Streptophyta</taxon>
        <taxon>Embryophyta</taxon>
        <taxon>Tracheophyta</taxon>
        <taxon>Spermatophyta</taxon>
        <taxon>Magnoliopsida</taxon>
        <taxon>eudicotyledons</taxon>
        <taxon>Gunneridae</taxon>
        <taxon>Pentapetalae</taxon>
        <taxon>rosids</taxon>
        <taxon>malvids</taxon>
        <taxon>Malvales</taxon>
        <taxon>Malvaceae</taxon>
        <taxon>Malvoideae</taxon>
        <taxon>Gossypium</taxon>
    </lineage>
</organism>
<evidence type="ECO:0000313" key="1">
    <source>
        <dbReference type="EMBL" id="PPR93878.1"/>
    </source>
</evidence>
<protein>
    <submittedName>
        <fullName evidence="1">Uncharacterized protein</fullName>
    </submittedName>
</protein>
<proteinExistence type="predicted"/>
<dbReference type="OrthoDB" id="329563at2759"/>
<dbReference type="InterPro" id="IPR011990">
    <property type="entry name" value="TPR-like_helical_dom_sf"/>
</dbReference>
<dbReference type="Gene3D" id="1.25.40.10">
    <property type="entry name" value="Tetratricopeptide repeat domain"/>
    <property type="match status" value="1"/>
</dbReference>